<name>A0A6J2U4J1_DROLE</name>
<sequence length="305" mass="35766">MNNTHPYDEMEVVQEFISCYKHYKALWDNSSVDYLSKKMKEPGYLELLKILRHVNPDANVNDVKRKINSLRCCYRRELKKIQSSFDGYETRLWWFHKMDFLKPVLNIESPRQGQHKQEEAEEEEPLDSYDDEDDDNDDGGDNDEELRSTQDDDIFAEPFSVEEDVLELDGDIEHVEESSPSVRVKSELKSENQTTIDYIQSPEPEAEPSTAETSRQSGKERRRRHSSADESVSDVLQQKKRRLNLHNAQKIDNECDIIGKRMAVHFRNMRMDQRLFAERIISEVLIFGRMNRLSLDARFLPNGSS</sequence>
<dbReference type="PROSITE" id="PS51029">
    <property type="entry name" value="MADF"/>
    <property type="match status" value="1"/>
</dbReference>
<feature type="region of interest" description="Disordered" evidence="1">
    <location>
        <begin position="109"/>
        <end position="157"/>
    </location>
</feature>
<dbReference type="SMART" id="SM00595">
    <property type="entry name" value="MADF"/>
    <property type="match status" value="1"/>
</dbReference>
<dbReference type="RefSeq" id="XP_030382413.1">
    <property type="nucleotide sequence ID" value="XM_030526553.1"/>
</dbReference>
<keyword evidence="3" id="KW-1185">Reference proteome</keyword>
<accession>A0A6J2U4J1</accession>
<feature type="domain" description="MADF" evidence="2">
    <location>
        <begin position="15"/>
        <end position="106"/>
    </location>
</feature>
<dbReference type="PANTHER" id="PTHR21505">
    <property type="entry name" value="MADF DOMAIN-CONTAINING PROTEIN-RELATED"/>
    <property type="match status" value="1"/>
</dbReference>
<feature type="region of interest" description="Disordered" evidence="1">
    <location>
        <begin position="174"/>
        <end position="193"/>
    </location>
</feature>
<evidence type="ECO:0000313" key="4">
    <source>
        <dbReference type="RefSeq" id="XP_030382413.1"/>
    </source>
</evidence>
<evidence type="ECO:0000256" key="1">
    <source>
        <dbReference type="SAM" id="MobiDB-lite"/>
    </source>
</evidence>
<dbReference type="Proteomes" id="UP000504634">
    <property type="component" value="Unplaced"/>
</dbReference>
<organism evidence="3 4">
    <name type="scientific">Drosophila lebanonensis</name>
    <name type="common">Fruit fly</name>
    <name type="synonym">Scaptodrosophila lebanonensis</name>
    <dbReference type="NCBI Taxonomy" id="7225"/>
    <lineage>
        <taxon>Eukaryota</taxon>
        <taxon>Metazoa</taxon>
        <taxon>Ecdysozoa</taxon>
        <taxon>Arthropoda</taxon>
        <taxon>Hexapoda</taxon>
        <taxon>Insecta</taxon>
        <taxon>Pterygota</taxon>
        <taxon>Neoptera</taxon>
        <taxon>Endopterygota</taxon>
        <taxon>Diptera</taxon>
        <taxon>Brachycera</taxon>
        <taxon>Muscomorpha</taxon>
        <taxon>Ephydroidea</taxon>
        <taxon>Drosophilidae</taxon>
        <taxon>Scaptodrosophila</taxon>
    </lineage>
</organism>
<feature type="compositionally biased region" description="Acidic residues" evidence="1">
    <location>
        <begin position="119"/>
        <end position="144"/>
    </location>
</feature>
<dbReference type="InterPro" id="IPR006578">
    <property type="entry name" value="MADF-dom"/>
</dbReference>
<evidence type="ECO:0000313" key="3">
    <source>
        <dbReference type="Proteomes" id="UP000504634"/>
    </source>
</evidence>
<feature type="region of interest" description="Disordered" evidence="1">
    <location>
        <begin position="198"/>
        <end position="239"/>
    </location>
</feature>
<reference evidence="4" key="1">
    <citation type="submission" date="2025-08" db="UniProtKB">
        <authorList>
            <consortium name="RefSeq"/>
        </authorList>
    </citation>
    <scope>IDENTIFICATION</scope>
    <source>
        <strain evidence="4">11010-0011.00</strain>
        <tissue evidence="4">Whole body</tissue>
    </source>
</reference>
<dbReference type="Pfam" id="PF10545">
    <property type="entry name" value="MADF_DNA_bdg"/>
    <property type="match status" value="1"/>
</dbReference>
<dbReference type="AlphaFoldDB" id="A0A6J2U4J1"/>
<proteinExistence type="predicted"/>
<dbReference type="PANTHER" id="PTHR21505:SF8">
    <property type="entry name" value="DPT-YFP REPRESSOR BY OVEREXPRESSION, ISOFORM D-RELATED"/>
    <property type="match status" value="1"/>
</dbReference>
<gene>
    <name evidence="4" type="primary">LOC115629943</name>
</gene>
<dbReference type="GeneID" id="115629943"/>
<evidence type="ECO:0000259" key="2">
    <source>
        <dbReference type="PROSITE" id="PS51029"/>
    </source>
</evidence>
<protein>
    <submittedName>
        <fullName evidence="4">Uncharacterized protein LOC115629943 isoform X2</fullName>
    </submittedName>
</protein>
<feature type="compositionally biased region" description="Low complexity" evidence="1">
    <location>
        <begin position="201"/>
        <end position="214"/>
    </location>
</feature>